<reference evidence="4 5" key="2">
    <citation type="submission" date="2019-05" db="EMBL/GenBank/DDBJ databases">
        <authorList>
            <person name="Lianzixin W."/>
        </authorList>
    </citation>
    <scope>NUCLEOTIDE SEQUENCE [LARGE SCALE GENOMIC DNA]</scope>
    <source>
        <strain evidence="4 5">EC11</strain>
    </source>
</reference>
<evidence type="ECO:0000313" key="4">
    <source>
        <dbReference type="EMBL" id="NHN24333.1"/>
    </source>
</evidence>
<dbReference type="InterPro" id="IPR013570">
    <property type="entry name" value="Tscrpt_reg_YsiA_C"/>
</dbReference>
<dbReference type="PANTHER" id="PTHR30328:SF54">
    <property type="entry name" value="HTH-TYPE TRANSCRIPTIONAL REPRESSOR SCO4008"/>
    <property type="match status" value="1"/>
</dbReference>
<dbReference type="RefSeq" id="WP_140959292.1">
    <property type="nucleotide sequence ID" value="NZ_VEVQ02000001.1"/>
</dbReference>
<dbReference type="InterPro" id="IPR050109">
    <property type="entry name" value="HTH-type_TetR-like_transc_reg"/>
</dbReference>
<comment type="caution">
    <text evidence="4">The sequence shown here is derived from an EMBL/GenBank/DDBJ whole genome shotgun (WGS) entry which is preliminary data.</text>
</comment>
<feature type="DNA-binding region" description="H-T-H motif" evidence="2">
    <location>
        <begin position="28"/>
        <end position="47"/>
    </location>
</feature>
<keyword evidence="5" id="KW-1185">Reference proteome</keyword>
<gene>
    <name evidence="4" type="ORF">FIA58_001485</name>
</gene>
<dbReference type="InterPro" id="IPR036271">
    <property type="entry name" value="Tet_transcr_reg_TetR-rel_C_sf"/>
</dbReference>
<dbReference type="EMBL" id="VEVQ02000001">
    <property type="protein sequence ID" value="NHN24333.1"/>
    <property type="molecule type" value="Genomic_DNA"/>
</dbReference>
<dbReference type="Gene3D" id="1.10.357.10">
    <property type="entry name" value="Tetracycline Repressor, domain 2"/>
    <property type="match status" value="1"/>
</dbReference>
<dbReference type="PROSITE" id="PS01081">
    <property type="entry name" value="HTH_TETR_1"/>
    <property type="match status" value="1"/>
</dbReference>
<evidence type="ECO:0000259" key="3">
    <source>
        <dbReference type="PROSITE" id="PS50977"/>
    </source>
</evidence>
<feature type="domain" description="HTH tetR-type" evidence="3">
    <location>
        <begin position="5"/>
        <end position="65"/>
    </location>
</feature>
<dbReference type="Gene3D" id="1.10.10.60">
    <property type="entry name" value="Homeodomain-like"/>
    <property type="match status" value="1"/>
</dbReference>
<dbReference type="Proteomes" id="UP000817854">
    <property type="component" value="Unassembled WGS sequence"/>
</dbReference>
<dbReference type="SUPFAM" id="SSF48498">
    <property type="entry name" value="Tetracyclin repressor-like, C-terminal domain"/>
    <property type="match status" value="1"/>
</dbReference>
<accession>A0ABX0IL72</accession>
<proteinExistence type="predicted"/>
<name>A0ABX0IL72_9FLAO</name>
<organism evidence="4 5">
    <name type="scientific">Flavobacterium jejuense</name>
    <dbReference type="NCBI Taxonomy" id="1544455"/>
    <lineage>
        <taxon>Bacteria</taxon>
        <taxon>Pseudomonadati</taxon>
        <taxon>Bacteroidota</taxon>
        <taxon>Flavobacteriia</taxon>
        <taxon>Flavobacteriales</taxon>
        <taxon>Flavobacteriaceae</taxon>
        <taxon>Flavobacterium</taxon>
    </lineage>
</organism>
<dbReference type="InterPro" id="IPR023772">
    <property type="entry name" value="DNA-bd_HTH_TetR-type_CS"/>
</dbReference>
<protein>
    <submittedName>
        <fullName evidence="4">TetR/AcrR family transcriptional regulator</fullName>
    </submittedName>
</protein>
<evidence type="ECO:0000313" key="5">
    <source>
        <dbReference type="Proteomes" id="UP000817854"/>
    </source>
</evidence>
<keyword evidence="1 2" id="KW-0238">DNA-binding</keyword>
<evidence type="ECO:0000256" key="1">
    <source>
        <dbReference type="ARBA" id="ARBA00023125"/>
    </source>
</evidence>
<sequence>MTEFNSKQIEIINITEKLFAEKGFDGTSIREIAKAAEINVAMVSYYFGSKEKLLEAIILYRVSAFGVMLENLQNEPISPIEKVKKYICFYIKRIYENKDIYQILHFEIVNQKRTSDFPFFSEIKRKNLQLLENIIAEGKNSAIFKPKCNTVLIPTLIIGTFSQFYNNKKFYQEMLNLNDEASFEHYILNDFIEEITNVILGMLIK</sequence>
<dbReference type="PRINTS" id="PR00455">
    <property type="entry name" value="HTHTETR"/>
</dbReference>
<reference evidence="4 5" key="3">
    <citation type="submission" date="2020-02" db="EMBL/GenBank/DDBJ databases">
        <title>Flavobacterium profundi sp. nov., isolated from a deep-sea seamount.</title>
        <authorList>
            <person name="Zhang D.-C."/>
        </authorList>
    </citation>
    <scope>NUCLEOTIDE SEQUENCE [LARGE SCALE GENOMIC DNA]</scope>
    <source>
        <strain evidence="4 5">EC11</strain>
    </source>
</reference>
<dbReference type="Pfam" id="PF00440">
    <property type="entry name" value="TetR_N"/>
    <property type="match status" value="1"/>
</dbReference>
<dbReference type="PANTHER" id="PTHR30328">
    <property type="entry name" value="TRANSCRIPTIONAL REPRESSOR"/>
    <property type="match status" value="1"/>
</dbReference>
<dbReference type="SUPFAM" id="SSF46689">
    <property type="entry name" value="Homeodomain-like"/>
    <property type="match status" value="1"/>
</dbReference>
<dbReference type="InterPro" id="IPR009057">
    <property type="entry name" value="Homeodomain-like_sf"/>
</dbReference>
<evidence type="ECO:0000256" key="2">
    <source>
        <dbReference type="PROSITE-ProRule" id="PRU00335"/>
    </source>
</evidence>
<dbReference type="PROSITE" id="PS50977">
    <property type="entry name" value="HTH_TETR_2"/>
    <property type="match status" value="1"/>
</dbReference>
<reference evidence="5" key="1">
    <citation type="submission" date="2019-05" db="EMBL/GenBank/DDBJ databases">
        <title>Flavobacterium profundi sp. nov., isolated from a deep-sea seamount.</title>
        <authorList>
            <person name="Zhang D.-C."/>
        </authorList>
    </citation>
    <scope>NUCLEOTIDE SEQUENCE [LARGE SCALE GENOMIC DNA]</scope>
    <source>
        <strain evidence="5">EC11</strain>
    </source>
</reference>
<dbReference type="Pfam" id="PF08359">
    <property type="entry name" value="TetR_C_4"/>
    <property type="match status" value="1"/>
</dbReference>
<dbReference type="InterPro" id="IPR001647">
    <property type="entry name" value="HTH_TetR"/>
</dbReference>